<comment type="pathway">
    <text evidence="1">Glycerolipid metabolism; triacylglycerol biosynthesis.</text>
</comment>
<evidence type="ECO:0000256" key="8">
    <source>
        <dbReference type="ARBA" id="ARBA00023098"/>
    </source>
</evidence>
<accession>A0ABX8EE11</accession>
<dbReference type="Gene3D" id="3.30.559.10">
    <property type="entry name" value="Chloramphenicol acetyltransferase-like domain"/>
    <property type="match status" value="1"/>
</dbReference>
<protein>
    <recommendedName>
        <fullName evidence="4">diacylglycerol O-acyltransferase</fullName>
        <ecNumber evidence="4">2.3.1.20</ecNumber>
    </recommendedName>
</protein>
<comment type="catalytic activity">
    <reaction evidence="10">
        <text>an acyl-CoA + a 1,2-diacyl-sn-glycerol = a triacyl-sn-glycerol + CoA</text>
        <dbReference type="Rhea" id="RHEA:10868"/>
        <dbReference type="ChEBI" id="CHEBI:17815"/>
        <dbReference type="ChEBI" id="CHEBI:57287"/>
        <dbReference type="ChEBI" id="CHEBI:58342"/>
        <dbReference type="ChEBI" id="CHEBI:64615"/>
        <dbReference type="EC" id="2.3.1.20"/>
    </reaction>
</comment>
<dbReference type="Gene3D" id="3.30.559.30">
    <property type="entry name" value="Nonribosomal peptide synthetase, condensation domain"/>
    <property type="match status" value="1"/>
</dbReference>
<dbReference type="PANTHER" id="PTHR31650:SF1">
    <property type="entry name" value="WAX ESTER SYNTHASE_DIACYLGLYCEROL ACYLTRANSFERASE 4-RELATED"/>
    <property type="match status" value="1"/>
</dbReference>
<evidence type="ECO:0000256" key="5">
    <source>
        <dbReference type="ARBA" id="ARBA00022516"/>
    </source>
</evidence>
<keyword evidence="9 13" id="KW-0012">Acyltransferase</keyword>
<evidence type="ECO:0000256" key="2">
    <source>
        <dbReference type="ARBA" id="ARBA00005189"/>
    </source>
</evidence>
<dbReference type="InterPro" id="IPR045034">
    <property type="entry name" value="O-acyltransferase_WSD1-like"/>
</dbReference>
<dbReference type="Pfam" id="PF03007">
    <property type="entry name" value="WS_DGAT_cat"/>
    <property type="match status" value="1"/>
</dbReference>
<evidence type="ECO:0000256" key="3">
    <source>
        <dbReference type="ARBA" id="ARBA00009587"/>
    </source>
</evidence>
<name>A0ABX8EE11_9ACTN</name>
<evidence type="ECO:0000313" key="13">
    <source>
        <dbReference type="EMBL" id="QVT78711.1"/>
    </source>
</evidence>
<dbReference type="RefSeq" id="WP_214058257.1">
    <property type="nucleotide sequence ID" value="NZ_BAAAHS010000206.1"/>
</dbReference>
<dbReference type="EC" id="2.3.1.20" evidence="4"/>
<dbReference type="Pfam" id="PF06974">
    <property type="entry name" value="WS_DGAT_C"/>
    <property type="match status" value="1"/>
</dbReference>
<dbReference type="EMBL" id="CP075371">
    <property type="protein sequence ID" value="QVT78711.1"/>
    <property type="molecule type" value="Genomic_DNA"/>
</dbReference>
<evidence type="ECO:0000256" key="7">
    <source>
        <dbReference type="ARBA" id="ARBA00022798"/>
    </source>
</evidence>
<keyword evidence="6 13" id="KW-0808">Transferase</keyword>
<evidence type="ECO:0000256" key="1">
    <source>
        <dbReference type="ARBA" id="ARBA00004771"/>
    </source>
</evidence>
<evidence type="ECO:0000256" key="9">
    <source>
        <dbReference type="ARBA" id="ARBA00023315"/>
    </source>
</evidence>
<dbReference type="Proteomes" id="UP000679307">
    <property type="component" value="Chromosome"/>
</dbReference>
<dbReference type="InterPro" id="IPR023213">
    <property type="entry name" value="CAT-like_dom_sf"/>
</dbReference>
<keyword evidence="7" id="KW-0319">Glycerol metabolism</keyword>
<keyword evidence="8" id="KW-0443">Lipid metabolism</keyword>
<reference evidence="13 14" key="1">
    <citation type="submission" date="2021-05" db="EMBL/GenBank/DDBJ databases">
        <title>Complete genome of Nocardioides aquaticus KCTC 9944T isolated from meromictic and hypersaline Ekho Lake, Antarctica.</title>
        <authorList>
            <person name="Hwang K."/>
            <person name="Kim K.M."/>
            <person name="Choe H."/>
        </authorList>
    </citation>
    <scope>NUCLEOTIDE SEQUENCE [LARGE SCALE GENOMIC DNA]</scope>
    <source>
        <strain evidence="13 14">KCTC 9944</strain>
    </source>
</reference>
<evidence type="ECO:0000256" key="6">
    <source>
        <dbReference type="ARBA" id="ARBA00022679"/>
    </source>
</evidence>
<organism evidence="13 14">
    <name type="scientific">Nocardioides aquaticus</name>
    <dbReference type="NCBI Taxonomy" id="160826"/>
    <lineage>
        <taxon>Bacteria</taxon>
        <taxon>Bacillati</taxon>
        <taxon>Actinomycetota</taxon>
        <taxon>Actinomycetes</taxon>
        <taxon>Propionibacteriales</taxon>
        <taxon>Nocardioidaceae</taxon>
        <taxon>Nocardioides</taxon>
    </lineage>
</organism>
<feature type="domain" description="O-acyltransferase WSD1 C-terminal" evidence="12">
    <location>
        <begin position="291"/>
        <end position="432"/>
    </location>
</feature>
<gene>
    <name evidence="13" type="ORF">ENKNEFLB_01089</name>
</gene>
<dbReference type="InterPro" id="IPR004255">
    <property type="entry name" value="O-acyltransferase_WSD1_N"/>
</dbReference>
<keyword evidence="14" id="KW-1185">Reference proteome</keyword>
<proteinExistence type="inferred from homology"/>
<evidence type="ECO:0000313" key="14">
    <source>
        <dbReference type="Proteomes" id="UP000679307"/>
    </source>
</evidence>
<evidence type="ECO:0000259" key="11">
    <source>
        <dbReference type="Pfam" id="PF03007"/>
    </source>
</evidence>
<evidence type="ECO:0000256" key="10">
    <source>
        <dbReference type="ARBA" id="ARBA00048109"/>
    </source>
</evidence>
<sequence length="450" mass="48194">MAAFPLNPVDSIWWRTDRPENLMVIECLVRLEGDLDRERLARVLQERVVDRFPVFRRRPARSRVPGGLPRWTAIDDFRLDDHLVEVRLPAGAGDEEVQEHVGRHLGQPLDPGRSPWEVQVLEGHPDGTILYARLHHVLADGIALTRVLLSLTDAGPDAPVDPGAAATAVAAAPRPRQSAPGRSARARAVASATVRTPAVLAKLLLSRTPPTRLTGQVTPGKAVVWCAPVPLDRVKDLARSTGATVNDVLAAALAGALHDYQAQHHGVPRDVTTMIPVNLRPLDKPLPRRLGNRFALVLLRLPSATPEAGVRLQEVQRRMGAIKKSPEPVLTFALLHLIGLLGETVGRGLVRFFAAKAVGVTTNVPGPPEHRYLAGTRIGGLLGWVPGSGEQAVGTCIFTYAGSVHVGFKTDTAVVPDPRRLLGCFEAELAAMLAPAASTAPSDATAAVLV</sequence>
<dbReference type="SUPFAM" id="SSF52777">
    <property type="entry name" value="CoA-dependent acyltransferases"/>
    <property type="match status" value="2"/>
</dbReference>
<feature type="domain" description="O-acyltransferase WSD1-like N-terminal" evidence="11">
    <location>
        <begin position="6"/>
        <end position="248"/>
    </location>
</feature>
<evidence type="ECO:0000256" key="4">
    <source>
        <dbReference type="ARBA" id="ARBA00013244"/>
    </source>
</evidence>
<dbReference type="PANTHER" id="PTHR31650">
    <property type="entry name" value="O-ACYLTRANSFERASE (WSD1-LIKE) FAMILY PROTEIN"/>
    <property type="match status" value="1"/>
</dbReference>
<comment type="pathway">
    <text evidence="2">Lipid metabolism.</text>
</comment>
<keyword evidence="5" id="KW-0444">Lipid biosynthesis</keyword>
<comment type="similarity">
    <text evidence="3">Belongs to the long-chain O-acyltransferase family.</text>
</comment>
<dbReference type="GO" id="GO:0004144">
    <property type="term" value="F:diacylglycerol O-acyltransferase activity"/>
    <property type="evidence" value="ECO:0007669"/>
    <property type="project" value="UniProtKB-EC"/>
</dbReference>
<dbReference type="InterPro" id="IPR009721">
    <property type="entry name" value="O-acyltransferase_WSD1_C"/>
</dbReference>
<evidence type="ECO:0000259" key="12">
    <source>
        <dbReference type="Pfam" id="PF06974"/>
    </source>
</evidence>